<dbReference type="Gene3D" id="1.10.275.10">
    <property type="entry name" value="Fumarase/aspartase (N-terminal domain)"/>
    <property type="match status" value="1"/>
</dbReference>
<dbReference type="Gene3D" id="1.20.200.10">
    <property type="entry name" value="Fumarase/aspartase (Central domain)"/>
    <property type="match status" value="1"/>
</dbReference>
<dbReference type="GO" id="GO:0003824">
    <property type="term" value="F:catalytic activity"/>
    <property type="evidence" value="ECO:0007669"/>
    <property type="project" value="InterPro"/>
</dbReference>
<dbReference type="InterPro" id="IPR001106">
    <property type="entry name" value="Aromatic_Lyase"/>
</dbReference>
<comment type="caution">
    <text evidence="1">The sequence shown here is derived from an EMBL/GenBank/DDBJ whole genome shotgun (WGS) entry which is preliminary data.</text>
</comment>
<name>A0A2R6AGD3_9ARCH</name>
<evidence type="ECO:0000313" key="1">
    <source>
        <dbReference type="EMBL" id="PSN85388.1"/>
    </source>
</evidence>
<accession>A0A2R6AGD3</accession>
<proteinExistence type="predicted"/>
<evidence type="ECO:0008006" key="3">
    <source>
        <dbReference type="Google" id="ProtNLM"/>
    </source>
</evidence>
<dbReference type="Proteomes" id="UP000240569">
    <property type="component" value="Unassembled WGS sequence"/>
</dbReference>
<dbReference type="InterPro" id="IPR008948">
    <property type="entry name" value="L-Aspartase-like"/>
</dbReference>
<dbReference type="SUPFAM" id="SSF48557">
    <property type="entry name" value="L-aspartase-like"/>
    <property type="match status" value="1"/>
</dbReference>
<dbReference type="CDD" id="cd00332">
    <property type="entry name" value="PAL-HAL"/>
    <property type="match status" value="1"/>
</dbReference>
<dbReference type="EMBL" id="NEXD01000033">
    <property type="protein sequence ID" value="PSN85388.1"/>
    <property type="molecule type" value="Genomic_DNA"/>
</dbReference>
<dbReference type="InterPro" id="IPR024083">
    <property type="entry name" value="Fumarase/histidase_N"/>
</dbReference>
<dbReference type="AlphaFoldDB" id="A0A2R6AGD3"/>
<sequence>MIIEISGRKLTPEAVAKVALSPAGKVRLVLSQDAVQRIKEARKYVNEIATKRNAPVIYGVNTGFGSLAYERVSLNYARLLQRYLITSSCVGVDGFYEREAVRAAMLVRANTLAMGYSGVRVDVVQTLLEMLNRGVTPLVPKKGSVGSGDLAPLAHIAIVFTKDPRKSVQVKEQMILEKLKKGKRLLKEKKFLIKQSGEAFLECDGTLKRMSGIEAMESAGIKRIVLEAKEGLSLVDGSSFSAGLACLAVYRAGTLIKASDKIASLSLEALKALETPFSDELITTRPHIGMIKTAKSIRNNLSSSSLVIHTDQIQNSDNVLKDFGKVQDATSLRCIPQVHGAVKDVFEFVRNKIKTEINSATDNPLIITKSIHKNKAYSGGNFHDEIVGFTMDFLAIAIAELASISERRIYRLLSREANQGLPPYLIDLKGKQKGL</sequence>
<reference evidence="1 2" key="1">
    <citation type="submission" date="2017-04" db="EMBL/GenBank/DDBJ databases">
        <title>Novel microbial lineages endemic to geothermal iron-oxide mats fill important gaps in the evolutionary history of Archaea.</title>
        <authorList>
            <person name="Jay Z.J."/>
            <person name="Beam J.P."/>
            <person name="Dlakic M."/>
            <person name="Rusch D.B."/>
            <person name="Kozubal M.A."/>
            <person name="Inskeep W.P."/>
        </authorList>
    </citation>
    <scope>NUCLEOTIDE SEQUENCE [LARGE SCALE GENOMIC DNA]</scope>
    <source>
        <strain evidence="1">BE_D</strain>
    </source>
</reference>
<evidence type="ECO:0000313" key="2">
    <source>
        <dbReference type="Proteomes" id="UP000240569"/>
    </source>
</evidence>
<organism evidence="1 2">
    <name type="scientific">Candidatus Marsarchaeota G1 archaeon BE_D</name>
    <dbReference type="NCBI Taxonomy" id="1978156"/>
    <lineage>
        <taxon>Archaea</taxon>
        <taxon>Candidatus Marsarchaeota</taxon>
        <taxon>Candidatus Marsarchaeota group 1</taxon>
    </lineage>
</organism>
<dbReference type="PANTHER" id="PTHR10362">
    <property type="entry name" value="HISTIDINE AMMONIA-LYASE"/>
    <property type="match status" value="1"/>
</dbReference>
<gene>
    <name evidence="1" type="ORF">B9Q02_06515</name>
</gene>
<protein>
    <recommendedName>
        <fullName evidence="3">Histidine ammonia-lyase</fullName>
    </recommendedName>
</protein>
<dbReference type="Pfam" id="PF00221">
    <property type="entry name" value="Lyase_aromatic"/>
    <property type="match status" value="1"/>
</dbReference>